<geneLocation type="plasmid" evidence="1">
    <name>pPUTH1</name>
</geneLocation>
<sequence>MDDESAAWSQGILSFSDKPLSEVIATLSRYRNGAL</sequence>
<gene>
    <name evidence="1" type="ORF">pPUTH1_0120</name>
</gene>
<accession>A0A3G1IDZ8</accession>
<dbReference type="EMBL" id="KY070306">
    <property type="protein sequence ID" value="ASF89243.1"/>
    <property type="molecule type" value="Genomic_DNA"/>
</dbReference>
<reference evidence="1" key="1">
    <citation type="submission" date="2016-11" db="EMBL/GenBank/DDBJ databases">
        <authorList>
            <person name="Yao B."/>
            <person name="Geng J."/>
        </authorList>
    </citation>
    <scope>NUCLEOTIDE SEQUENCE</scope>
    <source>
        <strain evidence="1">PUTH</strain>
        <plasmid evidence="1">pPUTH1</plasmid>
    </source>
</reference>
<keyword evidence="1" id="KW-0614">Plasmid</keyword>
<dbReference type="AlphaFoldDB" id="A0A3G1IDZ8"/>
<protein>
    <submittedName>
        <fullName evidence="1">Uncharacterized protein</fullName>
    </submittedName>
</protein>
<name>A0A3G1IDZ8_KLEPN</name>
<proteinExistence type="predicted"/>
<evidence type="ECO:0000313" key="1">
    <source>
        <dbReference type="EMBL" id="ASF89243.1"/>
    </source>
</evidence>
<organism evidence="1">
    <name type="scientific">Klebsiella pneumoniae</name>
    <dbReference type="NCBI Taxonomy" id="573"/>
    <lineage>
        <taxon>Bacteria</taxon>
        <taxon>Pseudomonadati</taxon>
        <taxon>Pseudomonadota</taxon>
        <taxon>Gammaproteobacteria</taxon>
        <taxon>Enterobacterales</taxon>
        <taxon>Enterobacteriaceae</taxon>
        <taxon>Klebsiella/Raoultella group</taxon>
        <taxon>Klebsiella</taxon>
        <taxon>Klebsiella pneumoniae complex</taxon>
    </lineage>
</organism>